<accession>A0A5M9I217</accession>
<evidence type="ECO:0000313" key="3">
    <source>
        <dbReference type="Proteomes" id="UP000322025"/>
    </source>
</evidence>
<dbReference type="EMBL" id="VMSO01000008">
    <property type="protein sequence ID" value="KAA8501531.1"/>
    <property type="molecule type" value="Genomic_DNA"/>
</dbReference>
<evidence type="ECO:0000256" key="1">
    <source>
        <dbReference type="SAM" id="Phobius"/>
    </source>
</evidence>
<dbReference type="OrthoDB" id="2003714at2"/>
<organism evidence="2 3">
    <name type="scientific">Mediterraneibacter catenae</name>
    <dbReference type="NCBI Taxonomy" id="2594882"/>
    <lineage>
        <taxon>Bacteria</taxon>
        <taxon>Bacillati</taxon>
        <taxon>Bacillota</taxon>
        <taxon>Clostridia</taxon>
        <taxon>Lachnospirales</taxon>
        <taxon>Lachnospiraceae</taxon>
        <taxon>Mediterraneibacter</taxon>
    </lineage>
</organism>
<feature type="transmembrane region" description="Helical" evidence="1">
    <location>
        <begin position="12"/>
        <end position="32"/>
    </location>
</feature>
<keyword evidence="1" id="KW-0472">Membrane</keyword>
<feature type="transmembrane region" description="Helical" evidence="1">
    <location>
        <begin position="89"/>
        <end position="109"/>
    </location>
</feature>
<feature type="transmembrane region" description="Helical" evidence="1">
    <location>
        <begin position="115"/>
        <end position="136"/>
    </location>
</feature>
<keyword evidence="1" id="KW-1133">Transmembrane helix</keyword>
<gene>
    <name evidence="2" type="ORF">FNY66_07980</name>
</gene>
<evidence type="ECO:0000313" key="2">
    <source>
        <dbReference type="EMBL" id="KAA8501531.1"/>
    </source>
</evidence>
<feature type="transmembrane region" description="Helical" evidence="1">
    <location>
        <begin position="47"/>
        <end position="68"/>
    </location>
</feature>
<dbReference type="InterPro" id="IPR021354">
    <property type="entry name" value="DUF2975"/>
</dbReference>
<name>A0A5M9I217_9FIRM</name>
<proteinExistence type="predicted"/>
<reference evidence="2" key="1">
    <citation type="submission" date="2019-07" db="EMBL/GenBank/DDBJ databases">
        <authorList>
            <person name="Wongkuna S."/>
            <person name="Scaria J."/>
        </authorList>
    </citation>
    <scope>NUCLEOTIDE SEQUENCE [LARGE SCALE GENOMIC DNA]</scope>
    <source>
        <strain evidence="2">SW178</strain>
    </source>
</reference>
<dbReference type="RefSeq" id="WP_150310786.1">
    <property type="nucleotide sequence ID" value="NZ_VMSO01000008.1"/>
</dbReference>
<dbReference type="Pfam" id="PF11188">
    <property type="entry name" value="DUF2975"/>
    <property type="match status" value="1"/>
</dbReference>
<dbReference type="Proteomes" id="UP000322025">
    <property type="component" value="Unassembled WGS sequence"/>
</dbReference>
<sequence length="150" mass="17214">MYENRIIIFTKYLLNVMFYTGILVVVSLPYTLKMAGKYYSADFKEHYISMLIIFLISGVCGLIIVFQLKKMMGTVIDKNCFVDNNTKSLKIMGKAAFVIVVFFLAKLFILPTPATFIIILTFFIAGLFSYVLSFVFSEAIRYKEENDLTI</sequence>
<keyword evidence="1" id="KW-0812">Transmembrane</keyword>
<comment type="caution">
    <text evidence="2">The sequence shown here is derived from an EMBL/GenBank/DDBJ whole genome shotgun (WGS) entry which is preliminary data.</text>
</comment>
<keyword evidence="3" id="KW-1185">Reference proteome</keyword>
<protein>
    <submittedName>
        <fullName evidence="2">DUF2975 domain-containing protein</fullName>
    </submittedName>
</protein>
<dbReference type="AlphaFoldDB" id="A0A5M9I217"/>